<comment type="cofactor">
    <cofactor evidence="1">
        <name>Mg(2+)</name>
        <dbReference type="ChEBI" id="CHEBI:18420"/>
    </cofactor>
</comment>
<dbReference type="FunFam" id="3.30.1490.20:FF:000014">
    <property type="entry name" value="Succinate--CoA ligase [ADP-forming] subunit beta"/>
    <property type="match status" value="1"/>
</dbReference>
<evidence type="ECO:0000256" key="7">
    <source>
        <dbReference type="ARBA" id="ARBA00022842"/>
    </source>
</evidence>
<reference evidence="10 11" key="1">
    <citation type="submission" date="2016-11" db="EMBL/GenBank/DDBJ databases">
        <authorList>
            <person name="Jaros S."/>
            <person name="Januszkiewicz K."/>
            <person name="Wedrychowicz H."/>
        </authorList>
    </citation>
    <scope>NUCLEOTIDE SEQUENCE [LARGE SCALE GENOMIC DNA]</scope>
    <source>
        <strain evidence="10 11">DSM 9705</strain>
    </source>
</reference>
<keyword evidence="3" id="KW-0816">Tricarboxylic acid cycle</keyword>
<proteinExistence type="inferred from homology"/>
<dbReference type="GO" id="GO:0042709">
    <property type="term" value="C:succinate-CoA ligase complex"/>
    <property type="evidence" value="ECO:0007669"/>
    <property type="project" value="TreeGrafter"/>
</dbReference>
<evidence type="ECO:0000256" key="4">
    <source>
        <dbReference type="ARBA" id="ARBA00022598"/>
    </source>
</evidence>
<dbReference type="GO" id="GO:0046872">
    <property type="term" value="F:metal ion binding"/>
    <property type="evidence" value="ECO:0007669"/>
    <property type="project" value="UniProtKB-KW"/>
</dbReference>
<dbReference type="PANTHER" id="PTHR11815">
    <property type="entry name" value="SUCCINYL-COA SYNTHETASE BETA CHAIN"/>
    <property type="match status" value="1"/>
</dbReference>
<evidence type="ECO:0000256" key="3">
    <source>
        <dbReference type="ARBA" id="ARBA00022532"/>
    </source>
</evidence>
<evidence type="ECO:0000259" key="9">
    <source>
        <dbReference type="PROSITE" id="PS50975"/>
    </source>
</evidence>
<keyword evidence="8" id="KW-0067">ATP-binding</keyword>
<dbReference type="SUPFAM" id="SSF52210">
    <property type="entry name" value="Succinyl-CoA synthetase domains"/>
    <property type="match status" value="1"/>
</dbReference>
<dbReference type="InterPro" id="IPR016102">
    <property type="entry name" value="Succinyl-CoA_synth-like"/>
</dbReference>
<dbReference type="SUPFAM" id="SSF56059">
    <property type="entry name" value="Glutathione synthetase ATP-binding domain-like"/>
    <property type="match status" value="1"/>
</dbReference>
<dbReference type="GO" id="GO:0005524">
    <property type="term" value="F:ATP binding"/>
    <property type="evidence" value="ECO:0007669"/>
    <property type="project" value="UniProtKB-UniRule"/>
</dbReference>
<name>A0A1M5T6A4_9BACT</name>
<keyword evidence="11" id="KW-1185">Reference proteome</keyword>
<evidence type="ECO:0000256" key="6">
    <source>
        <dbReference type="ARBA" id="ARBA00022741"/>
    </source>
</evidence>
<dbReference type="Gene3D" id="3.40.50.261">
    <property type="entry name" value="Succinyl-CoA synthetase domains"/>
    <property type="match status" value="1"/>
</dbReference>
<comment type="similarity">
    <text evidence="2">Belongs to the succinate/malate CoA ligase beta subunit family.</text>
</comment>
<dbReference type="InterPro" id="IPR005809">
    <property type="entry name" value="Succ_CoA_ligase-like_bsu"/>
</dbReference>
<dbReference type="Gene3D" id="3.30.1490.20">
    <property type="entry name" value="ATP-grasp fold, A domain"/>
    <property type="match status" value="1"/>
</dbReference>
<keyword evidence="6 8" id="KW-0547">Nucleotide-binding</keyword>
<dbReference type="FunFam" id="3.30.470.20:FF:000002">
    <property type="entry name" value="Succinate--CoA ligase [ADP-forming] subunit beta"/>
    <property type="match status" value="1"/>
</dbReference>
<dbReference type="OrthoDB" id="9802602at2"/>
<dbReference type="AlphaFoldDB" id="A0A1M5T6A4"/>
<keyword evidence="7" id="KW-0460">Magnesium</keyword>
<accession>A0A1M5T6A4</accession>
<evidence type="ECO:0000256" key="5">
    <source>
        <dbReference type="ARBA" id="ARBA00022723"/>
    </source>
</evidence>
<dbReference type="PROSITE" id="PS50975">
    <property type="entry name" value="ATP_GRASP"/>
    <property type="match status" value="1"/>
</dbReference>
<dbReference type="Gene3D" id="3.30.470.20">
    <property type="entry name" value="ATP-grasp fold, B domain"/>
    <property type="match status" value="1"/>
</dbReference>
<dbReference type="Pfam" id="PF08442">
    <property type="entry name" value="ATP-grasp_2"/>
    <property type="match status" value="1"/>
</dbReference>
<sequence length="418" mass="45675">MAKFLEYQGKEHFKKAGIPVPEGIVASTPEEVVEAARTIGKPVVVKAQVLAGGRGKAGGVKLAATPEEAGKMAEQILGMTIKGLVVKQVLVEEQLDIAQEFYAGLIINSAQDVRGPVLMFSPEGGVDIESVSEDKIATRNVDVIKGLMIHDTLDMAVSMGINGPVLRPLADVILKLYNAFRKNDCRALEINPLVLTKDGKVLAADCRMEVDDQALFRHPEFGIKIGREFLKEPTDFELMGWSFEANDFRGTSYLAEMAPPEELRKGGYVGYHGIGGGAAMLGMDALNKVGLKVADYADTSGNPTASKVYRAVKLIMSQPGIEGYFLSGFMMANQEQWHHAHGIVKALREELPKRPGFPVVLLLCGNKEKQSQEILKEGLAEFGDRVEIYDREHVYDAKFIGGRVKALVEEYRKEKAAA</sequence>
<dbReference type="RefSeq" id="WP_073373350.1">
    <property type="nucleotide sequence ID" value="NZ_FQXS01000002.1"/>
</dbReference>
<evidence type="ECO:0000313" key="10">
    <source>
        <dbReference type="EMBL" id="SHH46269.1"/>
    </source>
</evidence>
<dbReference type="InterPro" id="IPR013650">
    <property type="entry name" value="ATP-grasp_succ-CoA_synth-type"/>
</dbReference>
<evidence type="ECO:0000256" key="1">
    <source>
        <dbReference type="ARBA" id="ARBA00001946"/>
    </source>
</evidence>
<evidence type="ECO:0000313" key="11">
    <source>
        <dbReference type="Proteomes" id="UP000184139"/>
    </source>
</evidence>
<dbReference type="InterPro" id="IPR013815">
    <property type="entry name" value="ATP_grasp_subdomain_1"/>
</dbReference>
<dbReference type="EMBL" id="FQXS01000002">
    <property type="protein sequence ID" value="SHH46269.1"/>
    <property type="molecule type" value="Genomic_DNA"/>
</dbReference>
<dbReference type="PANTHER" id="PTHR11815:SF10">
    <property type="entry name" value="SUCCINATE--COA LIGASE [GDP-FORMING] SUBUNIT BETA, MITOCHONDRIAL"/>
    <property type="match status" value="1"/>
</dbReference>
<dbReference type="GO" id="GO:0004775">
    <property type="term" value="F:succinate-CoA ligase (ADP-forming) activity"/>
    <property type="evidence" value="ECO:0007669"/>
    <property type="project" value="TreeGrafter"/>
</dbReference>
<keyword evidence="5" id="KW-0479">Metal-binding</keyword>
<dbReference type="STRING" id="1121409.SAMN02745124_00624"/>
<dbReference type="GO" id="GO:0006099">
    <property type="term" value="P:tricarboxylic acid cycle"/>
    <property type="evidence" value="ECO:0007669"/>
    <property type="project" value="UniProtKB-KW"/>
</dbReference>
<keyword evidence="4" id="KW-0436">Ligase</keyword>
<dbReference type="Proteomes" id="UP000184139">
    <property type="component" value="Unassembled WGS sequence"/>
</dbReference>
<gene>
    <name evidence="10" type="ORF">SAMN02745124_00624</name>
</gene>
<dbReference type="GO" id="GO:0006104">
    <property type="term" value="P:succinyl-CoA metabolic process"/>
    <property type="evidence" value="ECO:0007669"/>
    <property type="project" value="TreeGrafter"/>
</dbReference>
<evidence type="ECO:0000256" key="2">
    <source>
        <dbReference type="ARBA" id="ARBA00009182"/>
    </source>
</evidence>
<dbReference type="InterPro" id="IPR011761">
    <property type="entry name" value="ATP-grasp"/>
</dbReference>
<organism evidence="10 11">
    <name type="scientific">Desulfofustis glycolicus DSM 9705</name>
    <dbReference type="NCBI Taxonomy" id="1121409"/>
    <lineage>
        <taxon>Bacteria</taxon>
        <taxon>Pseudomonadati</taxon>
        <taxon>Thermodesulfobacteriota</taxon>
        <taxon>Desulfobulbia</taxon>
        <taxon>Desulfobulbales</taxon>
        <taxon>Desulfocapsaceae</taxon>
        <taxon>Desulfofustis</taxon>
    </lineage>
</organism>
<protein>
    <submittedName>
        <fullName evidence="10">Succinyl-CoA synthetase beta subunit</fullName>
    </submittedName>
</protein>
<dbReference type="PIRSF" id="PIRSF001554">
    <property type="entry name" value="SucCS_beta"/>
    <property type="match status" value="1"/>
</dbReference>
<feature type="domain" description="ATP-grasp" evidence="9">
    <location>
        <begin position="10"/>
        <end position="234"/>
    </location>
</feature>
<evidence type="ECO:0000256" key="8">
    <source>
        <dbReference type="PROSITE-ProRule" id="PRU00409"/>
    </source>
</evidence>